<feature type="domain" description="Periplasmic binding protein" evidence="5">
    <location>
        <begin position="58"/>
        <end position="294"/>
    </location>
</feature>
<evidence type="ECO:0000256" key="4">
    <source>
        <dbReference type="SAM" id="SignalP"/>
    </source>
</evidence>
<dbReference type="AlphaFoldDB" id="A0A949JYE1"/>
<feature type="signal peptide" evidence="4">
    <location>
        <begin position="1"/>
        <end position="27"/>
    </location>
</feature>
<evidence type="ECO:0000256" key="1">
    <source>
        <dbReference type="ARBA" id="ARBA00004196"/>
    </source>
</evidence>
<dbReference type="InterPro" id="IPR025997">
    <property type="entry name" value="SBP_2_dom"/>
</dbReference>
<dbReference type="GO" id="GO:0030313">
    <property type="term" value="C:cell envelope"/>
    <property type="evidence" value="ECO:0007669"/>
    <property type="project" value="UniProtKB-SubCell"/>
</dbReference>
<sequence>MKKITAVTLTVFMLITMLAGCSGSKEAASAAVSGDGTLQSQIDTSDEYIAVCCLNNLEYFNAHKYGWEKAGELFGVKTSWVGPTDDDVSAMVSAMDSAVAKNPAGIAVWGYDPALEASINSALEKGINIVTFCGDVSTSDRLSYIGSSQYDMGYDGGRLYAESVGGEGKIAIMTLPGNTMFEERQAGFEAAFAEYPGIEIVAYGDTKADTVTAVSAATDIINSHSEITGFVCTDSTGAAGASTAVQEANKAGQIDVLGMDRNSDILNQIKDGLITASIVQNDVSMGYWSMVSLITAKYGGNNIALTSDDAAAGVKTAPNNIYTSVNLVTAETADYYLEANEWYAGNSF</sequence>
<dbReference type="Proteomes" id="UP000712157">
    <property type="component" value="Unassembled WGS sequence"/>
</dbReference>
<name>A0A949JYE1_9FIRM</name>
<dbReference type="Gene3D" id="3.40.50.2300">
    <property type="match status" value="2"/>
</dbReference>
<dbReference type="RefSeq" id="WP_238722017.1">
    <property type="nucleotide sequence ID" value="NZ_JAHQCW010000021.1"/>
</dbReference>
<dbReference type="GO" id="GO:0030246">
    <property type="term" value="F:carbohydrate binding"/>
    <property type="evidence" value="ECO:0007669"/>
    <property type="project" value="UniProtKB-ARBA"/>
</dbReference>
<protein>
    <submittedName>
        <fullName evidence="6">Substrate-binding domain-containing protein</fullName>
    </submittedName>
</protein>
<keyword evidence="7" id="KW-1185">Reference proteome</keyword>
<organism evidence="6 7">
    <name type="scientific">Diplocloster agilis</name>
    <dbReference type="NCBI Taxonomy" id="2850323"/>
    <lineage>
        <taxon>Bacteria</taxon>
        <taxon>Bacillati</taxon>
        <taxon>Bacillota</taxon>
        <taxon>Clostridia</taxon>
        <taxon>Lachnospirales</taxon>
        <taxon>Lachnospiraceae</taxon>
        <taxon>Diplocloster</taxon>
    </lineage>
</organism>
<proteinExistence type="inferred from homology"/>
<dbReference type="PROSITE" id="PS51257">
    <property type="entry name" value="PROKAR_LIPOPROTEIN"/>
    <property type="match status" value="1"/>
</dbReference>
<dbReference type="Pfam" id="PF13407">
    <property type="entry name" value="Peripla_BP_4"/>
    <property type="match status" value="1"/>
</dbReference>
<keyword evidence="3 4" id="KW-0732">Signal</keyword>
<gene>
    <name evidence="6" type="ORF">KTH89_13175</name>
</gene>
<evidence type="ECO:0000313" key="7">
    <source>
        <dbReference type="Proteomes" id="UP000712157"/>
    </source>
</evidence>
<comment type="similarity">
    <text evidence="2">Belongs to the bacterial solute-binding protein 2 family.</text>
</comment>
<evidence type="ECO:0000313" key="6">
    <source>
        <dbReference type="EMBL" id="MBU9737495.1"/>
    </source>
</evidence>
<reference evidence="6" key="1">
    <citation type="submission" date="2021-06" db="EMBL/GenBank/DDBJ databases">
        <title>Description of novel taxa of the family Lachnospiraceae.</title>
        <authorList>
            <person name="Chaplin A.V."/>
            <person name="Sokolova S.R."/>
            <person name="Pikina A.P."/>
            <person name="Korzhanova M."/>
            <person name="Belova V."/>
            <person name="Korostin D."/>
            <person name="Efimov B.A."/>
        </authorList>
    </citation>
    <scope>NUCLEOTIDE SEQUENCE</scope>
    <source>
        <strain evidence="6">ASD5720</strain>
    </source>
</reference>
<comment type="caution">
    <text evidence="6">The sequence shown here is derived from an EMBL/GenBank/DDBJ whole genome shotgun (WGS) entry which is preliminary data.</text>
</comment>
<accession>A0A949JYE1</accession>
<comment type="subcellular location">
    <subcellularLocation>
        <location evidence="1">Cell envelope</location>
    </subcellularLocation>
</comment>
<dbReference type="EMBL" id="JAHQCW010000021">
    <property type="protein sequence ID" value="MBU9737495.1"/>
    <property type="molecule type" value="Genomic_DNA"/>
</dbReference>
<dbReference type="PANTHER" id="PTHR46847">
    <property type="entry name" value="D-ALLOSE-BINDING PERIPLASMIC PROTEIN-RELATED"/>
    <property type="match status" value="1"/>
</dbReference>
<dbReference type="PANTHER" id="PTHR46847:SF1">
    <property type="entry name" value="D-ALLOSE-BINDING PERIPLASMIC PROTEIN-RELATED"/>
    <property type="match status" value="1"/>
</dbReference>
<dbReference type="InterPro" id="IPR028082">
    <property type="entry name" value="Peripla_BP_I"/>
</dbReference>
<dbReference type="SUPFAM" id="SSF53822">
    <property type="entry name" value="Periplasmic binding protein-like I"/>
    <property type="match status" value="1"/>
</dbReference>
<feature type="chain" id="PRO_5039379959" evidence="4">
    <location>
        <begin position="28"/>
        <end position="348"/>
    </location>
</feature>
<evidence type="ECO:0000259" key="5">
    <source>
        <dbReference type="Pfam" id="PF13407"/>
    </source>
</evidence>
<evidence type="ECO:0000256" key="3">
    <source>
        <dbReference type="ARBA" id="ARBA00022729"/>
    </source>
</evidence>
<evidence type="ECO:0000256" key="2">
    <source>
        <dbReference type="ARBA" id="ARBA00007639"/>
    </source>
</evidence>